<protein>
    <submittedName>
        <fullName evidence="1">Uncharacterized protein</fullName>
    </submittedName>
</protein>
<organism evidence="1 2">
    <name type="scientific">Rhododendron williamsianum</name>
    <dbReference type="NCBI Taxonomy" id="262921"/>
    <lineage>
        <taxon>Eukaryota</taxon>
        <taxon>Viridiplantae</taxon>
        <taxon>Streptophyta</taxon>
        <taxon>Embryophyta</taxon>
        <taxon>Tracheophyta</taxon>
        <taxon>Spermatophyta</taxon>
        <taxon>Magnoliopsida</taxon>
        <taxon>eudicotyledons</taxon>
        <taxon>Gunneridae</taxon>
        <taxon>Pentapetalae</taxon>
        <taxon>asterids</taxon>
        <taxon>Ericales</taxon>
        <taxon>Ericaceae</taxon>
        <taxon>Ericoideae</taxon>
        <taxon>Rhodoreae</taxon>
        <taxon>Rhododendron</taxon>
    </lineage>
</organism>
<reference evidence="1 2" key="1">
    <citation type="journal article" date="2019" name="Genome Biol. Evol.">
        <title>The Rhododendron genome and chromosomal organization provide insight into shared whole-genome duplications across the heath family (Ericaceae).</title>
        <authorList>
            <person name="Soza V.L."/>
            <person name="Lindsley D."/>
            <person name="Waalkes A."/>
            <person name="Ramage E."/>
            <person name="Patwardhan R.P."/>
            <person name="Burton J.N."/>
            <person name="Adey A."/>
            <person name="Kumar A."/>
            <person name="Qiu R."/>
            <person name="Shendure J."/>
            <person name="Hall B."/>
        </authorList>
    </citation>
    <scope>NUCLEOTIDE SEQUENCE [LARGE SCALE GENOMIC DNA]</scope>
    <source>
        <strain evidence="1">RSF 1966-606</strain>
    </source>
</reference>
<name>A0A6A4KY81_9ERIC</name>
<keyword evidence="2" id="KW-1185">Reference proteome</keyword>
<dbReference type="Proteomes" id="UP000428333">
    <property type="component" value="Linkage Group LG09"/>
</dbReference>
<comment type="caution">
    <text evidence="1">The sequence shown here is derived from an EMBL/GenBank/DDBJ whole genome shotgun (WGS) entry which is preliminary data.</text>
</comment>
<evidence type="ECO:0000313" key="1">
    <source>
        <dbReference type="EMBL" id="KAE9452463.1"/>
    </source>
</evidence>
<dbReference type="OrthoDB" id="1898716at2759"/>
<evidence type="ECO:0000313" key="2">
    <source>
        <dbReference type="Proteomes" id="UP000428333"/>
    </source>
</evidence>
<gene>
    <name evidence="1" type="ORF">C3L33_15638</name>
</gene>
<proteinExistence type="predicted"/>
<accession>A0A6A4KY81</accession>
<dbReference type="EMBL" id="QEFC01002400">
    <property type="protein sequence ID" value="KAE9452463.1"/>
    <property type="molecule type" value="Genomic_DNA"/>
</dbReference>
<sequence length="93" mass="10541">MVSNESLMVTGIRHLRKCACFIALSESFFALCIVQIAENERAKQQMNLMPGGSSEYELNIQPPSFGSRNFLQVNDLQPNHQFSRHDQTALQQV</sequence>
<dbReference type="AlphaFoldDB" id="A0A6A4KY81"/>
<feature type="non-terminal residue" evidence="1">
    <location>
        <position position="1"/>
    </location>
</feature>